<protein>
    <submittedName>
        <fullName evidence="1">Uncharacterized protein</fullName>
    </submittedName>
</protein>
<comment type="caution">
    <text evidence="1">The sequence shown here is derived from an EMBL/GenBank/DDBJ whole genome shotgun (WGS) entry which is preliminary data.</text>
</comment>
<gene>
    <name evidence="1" type="ORF">CYNAS_LOCUS9216</name>
</gene>
<name>A0AA36GSA9_CYLNA</name>
<dbReference type="AlphaFoldDB" id="A0AA36GSA9"/>
<organism evidence="1 2">
    <name type="scientific">Cylicocyclus nassatus</name>
    <name type="common">Nematode worm</name>
    <dbReference type="NCBI Taxonomy" id="53992"/>
    <lineage>
        <taxon>Eukaryota</taxon>
        <taxon>Metazoa</taxon>
        <taxon>Ecdysozoa</taxon>
        <taxon>Nematoda</taxon>
        <taxon>Chromadorea</taxon>
        <taxon>Rhabditida</taxon>
        <taxon>Rhabditina</taxon>
        <taxon>Rhabditomorpha</taxon>
        <taxon>Strongyloidea</taxon>
        <taxon>Strongylidae</taxon>
        <taxon>Cylicocyclus</taxon>
    </lineage>
</organism>
<keyword evidence="2" id="KW-1185">Reference proteome</keyword>
<accession>A0AA36GSA9</accession>
<reference evidence="1" key="1">
    <citation type="submission" date="2023-07" db="EMBL/GenBank/DDBJ databases">
        <authorList>
            <consortium name="CYATHOMIX"/>
        </authorList>
    </citation>
    <scope>NUCLEOTIDE SEQUENCE</scope>
    <source>
        <strain evidence="1">N/A</strain>
    </source>
</reference>
<evidence type="ECO:0000313" key="1">
    <source>
        <dbReference type="EMBL" id="CAJ0597233.1"/>
    </source>
</evidence>
<proteinExistence type="predicted"/>
<sequence>METQSDNLKALLGVIARTEALGKTESSCEGVRDIEKLRIRLPDGTRPRPKHTFTDNMKVQIYELKKSQSEKGSNSSTIKSGAAVMTPHEIAFTSRDVYMREETAKVELSLDERICIYPGQKFTICQNGSVRKGYIIQALPSNTEKTLAEKLIEDCEFITGENLAVLIPREILAKLEAEPDSSHPDSDNVQSNV</sequence>
<dbReference type="EMBL" id="CATQJL010000223">
    <property type="protein sequence ID" value="CAJ0597233.1"/>
    <property type="molecule type" value="Genomic_DNA"/>
</dbReference>
<evidence type="ECO:0000313" key="2">
    <source>
        <dbReference type="Proteomes" id="UP001176961"/>
    </source>
</evidence>
<dbReference type="Proteomes" id="UP001176961">
    <property type="component" value="Unassembled WGS sequence"/>
</dbReference>